<dbReference type="EMBL" id="LUEZ02000080">
    <property type="protein sequence ID" value="RDB19192.1"/>
    <property type="molecule type" value="Genomic_DNA"/>
</dbReference>
<proteinExistence type="predicted"/>
<dbReference type="GO" id="GO:0006360">
    <property type="term" value="P:transcription by RNA polymerase I"/>
    <property type="evidence" value="ECO:0007669"/>
    <property type="project" value="InterPro"/>
</dbReference>
<accession>A0A369JCY7</accession>
<organism evidence="2 3">
    <name type="scientific">Hypsizygus marmoreus</name>
    <name type="common">White beech mushroom</name>
    <name type="synonym">Agaricus marmoreus</name>
    <dbReference type="NCBI Taxonomy" id="39966"/>
    <lineage>
        <taxon>Eukaryota</taxon>
        <taxon>Fungi</taxon>
        <taxon>Dikarya</taxon>
        <taxon>Basidiomycota</taxon>
        <taxon>Agaricomycotina</taxon>
        <taxon>Agaricomycetes</taxon>
        <taxon>Agaricomycetidae</taxon>
        <taxon>Agaricales</taxon>
        <taxon>Tricholomatineae</taxon>
        <taxon>Lyophyllaceae</taxon>
        <taxon>Hypsizygus</taxon>
    </lineage>
</organism>
<dbReference type="InParanoid" id="A0A369JCY7"/>
<dbReference type="InterPro" id="IPR013240">
    <property type="entry name" value="DNA-dir_RNA_pol1_su_RPA34"/>
</dbReference>
<dbReference type="Proteomes" id="UP000076154">
    <property type="component" value="Unassembled WGS sequence"/>
</dbReference>
<dbReference type="OrthoDB" id="76224at2759"/>
<feature type="compositionally biased region" description="Polar residues" evidence="1">
    <location>
        <begin position="243"/>
        <end position="253"/>
    </location>
</feature>
<comment type="caution">
    <text evidence="2">The sequence shown here is derived from an EMBL/GenBank/DDBJ whole genome shotgun (WGS) entry which is preliminary data.</text>
</comment>
<evidence type="ECO:0000256" key="1">
    <source>
        <dbReference type="SAM" id="MobiDB-lite"/>
    </source>
</evidence>
<sequence>MSPSSSSSSASSSSASPEPQVRPPKFSKQSKEKKGKKTAGAKAAEAAGHGKNEGPDPNWAYSPPEGLSILENTADAGEFDWDTIANDDDLELWLIRVPDSVKPKYLENTKIEVPPSKKSMRTGTLGRKHATFDIWTVGEDDDQDLGGEEIRSLSCLLPRKSKKGKLYMASKPIARHIVLSAQAVMPTPDPSNSGVIEPYKRPARECYPPEVLKHKFMPYGSLSGIPDVPAMVESEMDVDIPVSQLTALSQPPQKKSKRDKTSKEEDGKKAKGRKRKGDSDAPVEKKSKKVKTS</sequence>
<dbReference type="Gene3D" id="6.20.250.70">
    <property type="match status" value="1"/>
</dbReference>
<name>A0A369JCY7_HYPMA</name>
<feature type="region of interest" description="Disordered" evidence="1">
    <location>
        <begin position="242"/>
        <end position="293"/>
    </location>
</feature>
<protein>
    <recommendedName>
        <fullName evidence="4">DNA-directed RNA polymerase I subunit RPA34</fullName>
    </recommendedName>
</protein>
<keyword evidence="3" id="KW-1185">Reference proteome</keyword>
<evidence type="ECO:0008006" key="4">
    <source>
        <dbReference type="Google" id="ProtNLM"/>
    </source>
</evidence>
<evidence type="ECO:0000313" key="2">
    <source>
        <dbReference type="EMBL" id="RDB19192.1"/>
    </source>
</evidence>
<reference evidence="2" key="1">
    <citation type="submission" date="2018-04" db="EMBL/GenBank/DDBJ databases">
        <title>Whole genome sequencing of Hypsizygus marmoreus.</title>
        <authorList>
            <person name="Choi I.-G."/>
            <person name="Min B."/>
            <person name="Kim J.-G."/>
            <person name="Kim S."/>
            <person name="Oh Y.-L."/>
            <person name="Kong W.-S."/>
            <person name="Park H."/>
            <person name="Jeong J."/>
            <person name="Song E.-S."/>
        </authorList>
    </citation>
    <scope>NUCLEOTIDE SEQUENCE [LARGE SCALE GENOMIC DNA]</scope>
    <source>
        <strain evidence="2">51987-8</strain>
    </source>
</reference>
<gene>
    <name evidence="2" type="ORF">Hypma_013644</name>
</gene>
<feature type="region of interest" description="Disordered" evidence="1">
    <location>
        <begin position="1"/>
        <end position="73"/>
    </location>
</feature>
<dbReference type="AlphaFoldDB" id="A0A369JCY7"/>
<feature type="compositionally biased region" description="Low complexity" evidence="1">
    <location>
        <begin position="1"/>
        <end position="17"/>
    </location>
</feature>
<feature type="compositionally biased region" description="Basic and acidic residues" evidence="1">
    <location>
        <begin position="259"/>
        <end position="269"/>
    </location>
</feature>
<evidence type="ECO:0000313" key="3">
    <source>
        <dbReference type="Proteomes" id="UP000076154"/>
    </source>
</evidence>
<dbReference type="Pfam" id="PF08208">
    <property type="entry name" value="RNA_polI_A34"/>
    <property type="match status" value="1"/>
</dbReference>